<evidence type="ECO:0000313" key="2">
    <source>
        <dbReference type="Proteomes" id="UP000828251"/>
    </source>
</evidence>
<protein>
    <submittedName>
        <fullName evidence="1">Uncharacterized protein</fullName>
    </submittedName>
</protein>
<accession>A0A9D3ZI11</accession>
<comment type="caution">
    <text evidence="1">The sequence shown here is derived from an EMBL/GenBank/DDBJ whole genome shotgun (WGS) entry which is preliminary data.</text>
</comment>
<gene>
    <name evidence="1" type="ORF">J1N35_040768</name>
</gene>
<evidence type="ECO:0000313" key="1">
    <source>
        <dbReference type="EMBL" id="KAH1039025.1"/>
    </source>
</evidence>
<dbReference type="AlphaFoldDB" id="A0A9D3ZI11"/>
<dbReference type="Proteomes" id="UP000828251">
    <property type="component" value="Unassembled WGS sequence"/>
</dbReference>
<reference evidence="1 2" key="1">
    <citation type="journal article" date="2021" name="Plant Biotechnol. J.">
        <title>Multi-omics assisted identification of the key and species-specific regulatory components of drought-tolerant mechanisms in Gossypium stocksii.</title>
        <authorList>
            <person name="Yu D."/>
            <person name="Ke L."/>
            <person name="Zhang D."/>
            <person name="Wu Y."/>
            <person name="Sun Y."/>
            <person name="Mei J."/>
            <person name="Sun J."/>
            <person name="Sun Y."/>
        </authorList>
    </citation>
    <scope>NUCLEOTIDE SEQUENCE [LARGE SCALE GENOMIC DNA]</scope>
    <source>
        <strain evidence="2">cv. E1</strain>
        <tissue evidence="1">Leaf</tissue>
    </source>
</reference>
<name>A0A9D3ZI11_9ROSI</name>
<dbReference type="EMBL" id="JAIQCV010000012">
    <property type="protein sequence ID" value="KAH1039025.1"/>
    <property type="molecule type" value="Genomic_DNA"/>
</dbReference>
<keyword evidence="2" id="KW-1185">Reference proteome</keyword>
<proteinExistence type="predicted"/>
<sequence>MLNYWYKHFAIDLYVEHEIDSEPLVEQDINALHVYENDDLGVGEEVVLEAIEGSNKGDVDEAYIANVRYLSDGEGDEELQAARDKLNIFR</sequence>
<organism evidence="1 2">
    <name type="scientific">Gossypium stocksii</name>
    <dbReference type="NCBI Taxonomy" id="47602"/>
    <lineage>
        <taxon>Eukaryota</taxon>
        <taxon>Viridiplantae</taxon>
        <taxon>Streptophyta</taxon>
        <taxon>Embryophyta</taxon>
        <taxon>Tracheophyta</taxon>
        <taxon>Spermatophyta</taxon>
        <taxon>Magnoliopsida</taxon>
        <taxon>eudicotyledons</taxon>
        <taxon>Gunneridae</taxon>
        <taxon>Pentapetalae</taxon>
        <taxon>rosids</taxon>
        <taxon>malvids</taxon>
        <taxon>Malvales</taxon>
        <taxon>Malvaceae</taxon>
        <taxon>Malvoideae</taxon>
        <taxon>Gossypium</taxon>
    </lineage>
</organism>